<organism evidence="1 2">
    <name type="scientific">Araneus ventricosus</name>
    <name type="common">Orbweaver spider</name>
    <name type="synonym">Epeira ventricosa</name>
    <dbReference type="NCBI Taxonomy" id="182803"/>
    <lineage>
        <taxon>Eukaryota</taxon>
        <taxon>Metazoa</taxon>
        <taxon>Ecdysozoa</taxon>
        <taxon>Arthropoda</taxon>
        <taxon>Chelicerata</taxon>
        <taxon>Arachnida</taxon>
        <taxon>Araneae</taxon>
        <taxon>Araneomorphae</taxon>
        <taxon>Entelegynae</taxon>
        <taxon>Araneoidea</taxon>
        <taxon>Araneidae</taxon>
        <taxon>Araneus</taxon>
    </lineage>
</organism>
<comment type="caution">
    <text evidence="1">The sequence shown here is derived from an EMBL/GenBank/DDBJ whole genome shotgun (WGS) entry which is preliminary data.</text>
</comment>
<reference evidence="1 2" key="1">
    <citation type="journal article" date="2019" name="Sci. Rep.">
        <title>Orb-weaving spider Araneus ventricosus genome elucidates the spidroin gene catalogue.</title>
        <authorList>
            <person name="Kono N."/>
            <person name="Nakamura H."/>
            <person name="Ohtoshi R."/>
            <person name="Moran D.A.P."/>
            <person name="Shinohara A."/>
            <person name="Yoshida Y."/>
            <person name="Fujiwara M."/>
            <person name="Mori M."/>
            <person name="Tomita M."/>
            <person name="Arakawa K."/>
        </authorList>
    </citation>
    <scope>NUCLEOTIDE SEQUENCE [LARGE SCALE GENOMIC DNA]</scope>
</reference>
<dbReference type="EMBL" id="BGPR01033687">
    <property type="protein sequence ID" value="GBO07730.1"/>
    <property type="molecule type" value="Genomic_DNA"/>
</dbReference>
<sequence length="37" mass="4398">MDSHSRNVRMEIKNEDLPVEFQNVIVENSDSIIIRIR</sequence>
<keyword evidence="2" id="KW-1185">Reference proteome</keyword>
<proteinExistence type="predicted"/>
<name>A0A4Y2U834_ARAVE</name>
<accession>A0A4Y2U834</accession>
<dbReference type="AlphaFoldDB" id="A0A4Y2U834"/>
<feature type="non-terminal residue" evidence="1">
    <location>
        <position position="37"/>
    </location>
</feature>
<gene>
    <name evidence="1" type="ORF">AVEN_157123_1</name>
</gene>
<evidence type="ECO:0000313" key="1">
    <source>
        <dbReference type="EMBL" id="GBO07730.1"/>
    </source>
</evidence>
<dbReference type="Proteomes" id="UP000499080">
    <property type="component" value="Unassembled WGS sequence"/>
</dbReference>
<evidence type="ECO:0000313" key="2">
    <source>
        <dbReference type="Proteomes" id="UP000499080"/>
    </source>
</evidence>
<protein>
    <submittedName>
        <fullName evidence="1">Uncharacterized protein</fullName>
    </submittedName>
</protein>